<evidence type="ECO:0000313" key="10">
    <source>
        <dbReference type="Proteomes" id="UP001501495"/>
    </source>
</evidence>
<evidence type="ECO:0000256" key="5">
    <source>
        <dbReference type="ARBA" id="ARBA00022989"/>
    </source>
</evidence>
<feature type="transmembrane region" description="Helical" evidence="8">
    <location>
        <begin position="237"/>
        <end position="256"/>
    </location>
</feature>
<feature type="transmembrane region" description="Helical" evidence="8">
    <location>
        <begin position="306"/>
        <end position="326"/>
    </location>
</feature>
<organism evidence="9 10">
    <name type="scientific">Nocardioides fonticola</name>
    <dbReference type="NCBI Taxonomy" id="450363"/>
    <lineage>
        <taxon>Bacteria</taxon>
        <taxon>Bacillati</taxon>
        <taxon>Actinomycetota</taxon>
        <taxon>Actinomycetes</taxon>
        <taxon>Propionibacteriales</taxon>
        <taxon>Nocardioidaceae</taxon>
        <taxon>Nocardioides</taxon>
    </lineage>
</organism>
<feature type="region of interest" description="Disordered" evidence="7">
    <location>
        <begin position="342"/>
        <end position="361"/>
    </location>
</feature>
<dbReference type="EMBL" id="BAAAZH010000024">
    <property type="protein sequence ID" value="GAA4123494.1"/>
    <property type="molecule type" value="Genomic_DNA"/>
</dbReference>
<feature type="transmembrane region" description="Helical" evidence="8">
    <location>
        <begin position="65"/>
        <end position="83"/>
    </location>
</feature>
<keyword evidence="6 8" id="KW-0472">Membrane</keyword>
<dbReference type="PANTHER" id="PTHR43141:SF4">
    <property type="entry name" value="CYTOCHROME BD2 SUBUNIT II"/>
    <property type="match status" value="1"/>
</dbReference>
<evidence type="ECO:0000256" key="6">
    <source>
        <dbReference type="ARBA" id="ARBA00023136"/>
    </source>
</evidence>
<protein>
    <submittedName>
        <fullName evidence="9">Cytochrome d ubiquinol oxidase subunit II</fullName>
    </submittedName>
</protein>
<keyword evidence="3" id="KW-1003">Cell membrane</keyword>
<dbReference type="RefSeq" id="WP_344734288.1">
    <property type="nucleotide sequence ID" value="NZ_BAAAZH010000024.1"/>
</dbReference>
<name>A0ABP7XQD3_9ACTN</name>
<keyword evidence="5 8" id="KW-1133">Transmembrane helix</keyword>
<reference evidence="10" key="1">
    <citation type="journal article" date="2019" name="Int. J. Syst. Evol. Microbiol.">
        <title>The Global Catalogue of Microorganisms (GCM) 10K type strain sequencing project: providing services to taxonomists for standard genome sequencing and annotation.</title>
        <authorList>
            <consortium name="The Broad Institute Genomics Platform"/>
            <consortium name="The Broad Institute Genome Sequencing Center for Infectious Disease"/>
            <person name="Wu L."/>
            <person name="Ma J."/>
        </authorList>
    </citation>
    <scope>NUCLEOTIDE SEQUENCE [LARGE SCALE GENOMIC DNA]</scope>
    <source>
        <strain evidence="10">JCM 16703</strain>
    </source>
</reference>
<feature type="transmembrane region" description="Helical" evidence="8">
    <location>
        <begin position="121"/>
        <end position="144"/>
    </location>
</feature>
<feature type="transmembrane region" description="Helical" evidence="8">
    <location>
        <begin position="6"/>
        <end position="25"/>
    </location>
</feature>
<keyword evidence="10" id="KW-1185">Reference proteome</keyword>
<evidence type="ECO:0000256" key="1">
    <source>
        <dbReference type="ARBA" id="ARBA00004651"/>
    </source>
</evidence>
<dbReference type="Pfam" id="PF02322">
    <property type="entry name" value="Cyt_bd_oxida_II"/>
    <property type="match status" value="1"/>
</dbReference>
<comment type="subcellular location">
    <subcellularLocation>
        <location evidence="1">Cell membrane</location>
        <topology evidence="1">Multi-pass membrane protein</topology>
    </subcellularLocation>
</comment>
<keyword evidence="4 8" id="KW-0812">Transmembrane</keyword>
<gene>
    <name evidence="9" type="ORF">GCM10022215_30200</name>
</gene>
<dbReference type="Proteomes" id="UP001501495">
    <property type="component" value="Unassembled WGS sequence"/>
</dbReference>
<accession>A0ABP7XQD3</accession>
<dbReference type="PANTHER" id="PTHR43141">
    <property type="entry name" value="CYTOCHROME BD2 SUBUNIT II"/>
    <property type="match status" value="1"/>
</dbReference>
<feature type="transmembrane region" description="Helical" evidence="8">
    <location>
        <begin position="164"/>
        <end position="185"/>
    </location>
</feature>
<feature type="transmembrane region" description="Helical" evidence="8">
    <location>
        <begin position="89"/>
        <end position="109"/>
    </location>
</feature>
<comment type="caution">
    <text evidence="9">The sequence shown here is derived from an EMBL/GenBank/DDBJ whole genome shotgun (WGS) entry which is preliminary data.</text>
</comment>
<evidence type="ECO:0000256" key="3">
    <source>
        <dbReference type="ARBA" id="ARBA00022475"/>
    </source>
</evidence>
<feature type="transmembrane region" description="Helical" evidence="8">
    <location>
        <begin position="268"/>
        <end position="286"/>
    </location>
</feature>
<evidence type="ECO:0000313" key="9">
    <source>
        <dbReference type="EMBL" id="GAA4123494.1"/>
    </source>
</evidence>
<evidence type="ECO:0000256" key="4">
    <source>
        <dbReference type="ARBA" id="ARBA00022692"/>
    </source>
</evidence>
<dbReference type="InterPro" id="IPR003317">
    <property type="entry name" value="Cyt-d_oxidase_su2"/>
</dbReference>
<evidence type="ECO:0000256" key="7">
    <source>
        <dbReference type="SAM" id="MobiDB-lite"/>
    </source>
</evidence>
<feature type="transmembrane region" description="Helical" evidence="8">
    <location>
        <begin position="206"/>
        <end position="225"/>
    </location>
</feature>
<evidence type="ECO:0000256" key="2">
    <source>
        <dbReference type="ARBA" id="ARBA00007543"/>
    </source>
</evidence>
<sequence length="361" mass="36910">MSLSLSLPVLVAAALFIGVLAYGVLGGADFGSGFYDLTAGGDRRGAELRTQVDHSIGPVWEANHVWLIFVLVVWWTAFPMAFASAMDTLVLPMLLALLGIVLRGAAFAFRKYAVDLRQARLFGVVFGASSVITPFFLGAVAGAIASGRVPYGERGDRWGSWLNATSLVGGTIAVGTCAFLAGVFLTADAARGGRVRLAAALRRRTLAVGVVTGAVVFAGLLPLRADAPTLWSGLTGRALPLVVLAAVAGVLTLALVARGRFAAARLPAVVAVAAVLSGWGVGQYPWLLVDHVTIDGAAGATATLQALLVALALAMVLVLPALVMLFRLAQSEAAHDATASSAGPAGQAVAASASARRTDSA</sequence>
<proteinExistence type="inferred from homology"/>
<comment type="similarity">
    <text evidence="2">Belongs to the cytochrome ubiquinol oxidase subunit 2 family.</text>
</comment>
<evidence type="ECO:0000256" key="8">
    <source>
        <dbReference type="SAM" id="Phobius"/>
    </source>
</evidence>
<feature type="compositionally biased region" description="Low complexity" evidence="7">
    <location>
        <begin position="342"/>
        <end position="355"/>
    </location>
</feature>